<evidence type="ECO:0000313" key="5">
    <source>
        <dbReference type="EMBL" id="EXJ81600.1"/>
    </source>
</evidence>
<sequence>MKVIAMFWSISLLLQPSLTSTALAAQNPRVQVALTLQHPVNGVSTTPDGRLFVLYARVDGSTGPQVAEWHNGSSPTPYPNQEWNSYAGGKDPATHLVRTNSQRIGPDGTLWLVDTGSPGFGEPVILPDGPKLVQVNLTTDSVTRVYNLGNVTLATILIDDVRFNPAVGLAYITDAGAPALIVLDLDSSQARRVLENDPTNEAFYNSSLASVLAQYPEPYALTPSTGGTDIDAEGNIYNSDTNRQAIIKIAPNGTWTTLVQDSRLLWVDAMWIDTDGKLWMPAAQLNRGTPFNNGSSWIQKPLYVYTIDLGVGPSPIDHA</sequence>
<dbReference type="PANTHER" id="PTHR10009">
    <property type="entry name" value="PROTEIN YELLOW-RELATED"/>
    <property type="match status" value="1"/>
</dbReference>
<dbReference type="GeneID" id="19162520"/>
<keyword evidence="3" id="KW-0964">Secreted</keyword>
<dbReference type="Gene3D" id="2.120.10.30">
    <property type="entry name" value="TolB, C-terminal domain"/>
    <property type="match status" value="2"/>
</dbReference>
<comment type="subcellular location">
    <subcellularLocation>
        <location evidence="1">Secreted</location>
    </subcellularLocation>
</comment>
<evidence type="ECO:0000313" key="6">
    <source>
        <dbReference type="Proteomes" id="UP000019484"/>
    </source>
</evidence>
<dbReference type="HOGENOM" id="CLU_031076_0_0_1"/>
<evidence type="ECO:0000256" key="4">
    <source>
        <dbReference type="SAM" id="SignalP"/>
    </source>
</evidence>
<evidence type="ECO:0000256" key="2">
    <source>
        <dbReference type="ARBA" id="ARBA00009127"/>
    </source>
</evidence>
<dbReference type="OrthoDB" id="7776143at2759"/>
<dbReference type="RefSeq" id="XP_007726721.1">
    <property type="nucleotide sequence ID" value="XM_007728531.1"/>
</dbReference>
<reference evidence="5 6" key="1">
    <citation type="submission" date="2013-03" db="EMBL/GenBank/DDBJ databases">
        <title>The Genome Sequence of Capronia coronata CBS 617.96.</title>
        <authorList>
            <consortium name="The Broad Institute Genomics Platform"/>
            <person name="Cuomo C."/>
            <person name="de Hoog S."/>
            <person name="Gorbushina A."/>
            <person name="Walker B."/>
            <person name="Young S.K."/>
            <person name="Zeng Q."/>
            <person name="Gargeya S."/>
            <person name="Fitzgerald M."/>
            <person name="Haas B."/>
            <person name="Abouelleil A."/>
            <person name="Allen A.W."/>
            <person name="Alvarado L."/>
            <person name="Arachchi H.M."/>
            <person name="Berlin A.M."/>
            <person name="Chapman S.B."/>
            <person name="Gainer-Dewar J."/>
            <person name="Goldberg J."/>
            <person name="Griggs A."/>
            <person name="Gujja S."/>
            <person name="Hansen M."/>
            <person name="Howarth C."/>
            <person name="Imamovic A."/>
            <person name="Ireland A."/>
            <person name="Larimer J."/>
            <person name="McCowan C."/>
            <person name="Murphy C."/>
            <person name="Pearson M."/>
            <person name="Poon T.W."/>
            <person name="Priest M."/>
            <person name="Roberts A."/>
            <person name="Saif S."/>
            <person name="Shea T."/>
            <person name="Sisk P."/>
            <person name="Sykes S."/>
            <person name="Wortman J."/>
            <person name="Nusbaum C."/>
            <person name="Birren B."/>
        </authorList>
    </citation>
    <scope>NUCLEOTIDE SEQUENCE [LARGE SCALE GENOMIC DNA]</scope>
    <source>
        <strain evidence="5 6">CBS 617.96</strain>
    </source>
</reference>
<dbReference type="Pfam" id="PF03022">
    <property type="entry name" value="MRJP"/>
    <property type="match status" value="1"/>
</dbReference>
<organism evidence="5 6">
    <name type="scientific">Capronia coronata CBS 617.96</name>
    <dbReference type="NCBI Taxonomy" id="1182541"/>
    <lineage>
        <taxon>Eukaryota</taxon>
        <taxon>Fungi</taxon>
        <taxon>Dikarya</taxon>
        <taxon>Ascomycota</taxon>
        <taxon>Pezizomycotina</taxon>
        <taxon>Eurotiomycetes</taxon>
        <taxon>Chaetothyriomycetidae</taxon>
        <taxon>Chaetothyriales</taxon>
        <taxon>Herpotrichiellaceae</taxon>
        <taxon>Capronia</taxon>
    </lineage>
</organism>
<gene>
    <name evidence="5" type="ORF">A1O1_07664</name>
</gene>
<keyword evidence="4" id="KW-0732">Signal</keyword>
<dbReference type="eggNOG" id="ENOG502SI5G">
    <property type="taxonomic scope" value="Eukaryota"/>
</dbReference>
<proteinExistence type="inferred from homology"/>
<dbReference type="Proteomes" id="UP000019484">
    <property type="component" value="Unassembled WGS sequence"/>
</dbReference>
<dbReference type="GO" id="GO:0005576">
    <property type="term" value="C:extracellular region"/>
    <property type="evidence" value="ECO:0007669"/>
    <property type="project" value="UniProtKB-SubCell"/>
</dbReference>
<dbReference type="EMBL" id="AMWN01000007">
    <property type="protein sequence ID" value="EXJ81600.1"/>
    <property type="molecule type" value="Genomic_DNA"/>
</dbReference>
<keyword evidence="6" id="KW-1185">Reference proteome</keyword>
<name>W9XW73_9EURO</name>
<dbReference type="AlphaFoldDB" id="W9XW73"/>
<protein>
    <recommendedName>
        <fullName evidence="7">Major royal jelly protein</fullName>
    </recommendedName>
</protein>
<comment type="similarity">
    <text evidence="2">Belongs to the major royal jelly protein family.</text>
</comment>
<feature type="chain" id="PRO_5004934367" description="Major royal jelly protein" evidence="4">
    <location>
        <begin position="25"/>
        <end position="319"/>
    </location>
</feature>
<dbReference type="InterPro" id="IPR017996">
    <property type="entry name" value="MRJP/yellow-related"/>
</dbReference>
<dbReference type="InterPro" id="IPR011042">
    <property type="entry name" value="6-blade_b-propeller_TolB-like"/>
</dbReference>
<dbReference type="SUPFAM" id="SSF101898">
    <property type="entry name" value="NHL repeat"/>
    <property type="match status" value="1"/>
</dbReference>
<comment type="caution">
    <text evidence="5">The sequence shown here is derived from an EMBL/GenBank/DDBJ whole genome shotgun (WGS) entry which is preliminary data.</text>
</comment>
<evidence type="ECO:0000256" key="1">
    <source>
        <dbReference type="ARBA" id="ARBA00004613"/>
    </source>
</evidence>
<feature type="signal peptide" evidence="4">
    <location>
        <begin position="1"/>
        <end position="24"/>
    </location>
</feature>
<evidence type="ECO:0000256" key="3">
    <source>
        <dbReference type="ARBA" id="ARBA00022525"/>
    </source>
</evidence>
<evidence type="ECO:0008006" key="7">
    <source>
        <dbReference type="Google" id="ProtNLM"/>
    </source>
</evidence>
<accession>W9XW73</accession>
<dbReference type="PANTHER" id="PTHR10009:SF18">
    <property type="entry name" value="PROTEIN YELLOW-LIKE PROTEIN"/>
    <property type="match status" value="1"/>
</dbReference>